<organism evidence="2 3">
    <name type="scientific">Streptomyces antimycoticus</name>
    <dbReference type="NCBI Taxonomy" id="68175"/>
    <lineage>
        <taxon>Bacteria</taxon>
        <taxon>Bacillati</taxon>
        <taxon>Actinomycetota</taxon>
        <taxon>Actinomycetes</taxon>
        <taxon>Kitasatosporales</taxon>
        <taxon>Streptomycetaceae</taxon>
        <taxon>Streptomyces</taxon>
        <taxon>Streptomyces violaceusniger group</taxon>
    </lineage>
</organism>
<reference evidence="2 3" key="1">
    <citation type="journal article" date="2020" name="Int. J. Syst. Evol. Microbiol.">
        <title>Reclassification of Streptomyces castelarensis and Streptomyces sporoclivatus as later heterotypic synonyms of Streptomyces antimycoticus.</title>
        <authorList>
            <person name="Komaki H."/>
            <person name="Tamura T."/>
        </authorList>
    </citation>
    <scope>NUCLEOTIDE SEQUENCE [LARGE SCALE GENOMIC DNA]</scope>
    <source>
        <strain evidence="2 3">NBRC 12839</strain>
    </source>
</reference>
<feature type="compositionally biased region" description="Basic residues" evidence="1">
    <location>
        <begin position="28"/>
        <end position="46"/>
    </location>
</feature>
<evidence type="ECO:0000256" key="1">
    <source>
        <dbReference type="SAM" id="MobiDB-lite"/>
    </source>
</evidence>
<proteinExistence type="predicted"/>
<sequence length="46" mass="5010">MSALQDSVRAANQALGEEGDEGEGREMRPRKKAPTKKAPAKKRPMS</sequence>
<accession>A0A4D4JXN9</accession>
<evidence type="ECO:0000313" key="3">
    <source>
        <dbReference type="Proteomes" id="UP000299290"/>
    </source>
</evidence>
<gene>
    <name evidence="2" type="ORF">SANT12839_000600</name>
</gene>
<dbReference type="Proteomes" id="UP000299290">
    <property type="component" value="Unassembled WGS sequence"/>
</dbReference>
<protein>
    <submittedName>
        <fullName evidence="2">Uncharacterized protein</fullName>
    </submittedName>
</protein>
<evidence type="ECO:0000313" key="2">
    <source>
        <dbReference type="EMBL" id="GDY39178.1"/>
    </source>
</evidence>
<dbReference type="AlphaFoldDB" id="A0A4D4JXN9"/>
<dbReference type="RefSeq" id="WP_174887281.1">
    <property type="nucleotide sequence ID" value="NZ_BJHV01000001.1"/>
</dbReference>
<dbReference type="EMBL" id="BJHV01000001">
    <property type="protein sequence ID" value="GDY39178.1"/>
    <property type="molecule type" value="Genomic_DNA"/>
</dbReference>
<comment type="caution">
    <text evidence="2">The sequence shown here is derived from an EMBL/GenBank/DDBJ whole genome shotgun (WGS) entry which is preliminary data.</text>
</comment>
<name>A0A4D4JXN9_9ACTN</name>
<keyword evidence="3" id="KW-1185">Reference proteome</keyword>
<feature type="region of interest" description="Disordered" evidence="1">
    <location>
        <begin position="1"/>
        <end position="46"/>
    </location>
</feature>